<keyword evidence="14" id="KW-0004">4Fe-4S</keyword>
<comment type="pathway">
    <text evidence="4">Organic acid metabolism; propanoate degradation.</text>
</comment>
<evidence type="ECO:0000256" key="9">
    <source>
        <dbReference type="ARBA" id="ARBA00022884"/>
    </source>
</evidence>
<comment type="cofactor">
    <cofactor evidence="2">
        <name>[4Fe-4S] cluster</name>
        <dbReference type="ChEBI" id="CHEBI:49883"/>
    </cofactor>
</comment>
<evidence type="ECO:0000256" key="6">
    <source>
        <dbReference type="ARBA" id="ARBA00011245"/>
    </source>
</evidence>
<sequence>MTSKGSVNSFGARDTLKVGDNSYEIYRLDAVPETKKLPYSLKVLAENLLRNEDGSNITKDHIQAIANWDPDAEPSIEIQYTPARVVMQDFTGVPCIVDLATMREAIGDLGGDPEKVNPLAPADLVIDHSVIADLFGRADAFERNVEIEYERNGERYQFLRWGQGAFDDFKVVPPGTGIVHQVNIEYLASVVMNRDGVAYPDTCVGTDSHTTMVNGLGVLGWGVGGIEAEAAMLGQPVSMLIPRVVGFKLTGEIQPGVTATDVVLTVTEMLRKHGVVGKFVEFYGAGVAEVPLANRATLGNMSPEFGSTAAIFPIDAETIDYLKFTGRSEEQLALVETYAKEQGLWHDPDHEPKFSEYLELDLSTVVPSIAGPKRPQDRIPLSDAKSTFREQIPTYVGDQDGQQQYSKLDETVDESFPASDPGSPDNGHADDAPKVQSAAVHSKGRVSNPVTVKSDEYGEFVLDHGAVVIAAVTSCTNTSNPEVMLGAALLARNAVEKGLSSKPWVKTTMAPGSQVVNDYYDKAGLWPYLEKLGFYLVGYGCTTCIGNSGPLPEEVSKAVNDNDLAVSAVLSGNRNFEGRINPDVKMNYLASPPLVVAYALAGSMDFDFDKEPLGTDKEGKEVYLKDIWPSQKDVSDTIAAAISQEMFVKNYADVFKGDERWQNLPTPSGNTFEWDEESTYVRKPPYFDGMPAEPEPVSDIKGARVLALLGDSVTTDHISPASSIKPGTPAAQYLDEHGVQRKDYNSFGSRRGNHEVMIRGTFANIRLRNQLLDDVSGGYTRDFTQDGGPQAFIYDAAQNYAAQDIPLVVLGGKEYGSGSSRDWAAKGTRLLGVRAVITESFERIHRSNLIGMGVIPLQFPDGESAESLGLDGTEVFDITGIEVLNDGKTPKTVKVKASKDSGDPIEFDAKVRIDTPGEADYYRNGGILQYVLRNMLKSG</sequence>
<dbReference type="FunFam" id="3.20.19.10:FF:000001">
    <property type="entry name" value="Aconitate hydratase"/>
    <property type="match status" value="1"/>
</dbReference>
<comment type="catalytic activity">
    <reaction evidence="13 14">
        <text>citrate = D-threo-isocitrate</text>
        <dbReference type="Rhea" id="RHEA:10336"/>
        <dbReference type="ChEBI" id="CHEBI:15562"/>
        <dbReference type="ChEBI" id="CHEBI:16947"/>
        <dbReference type="EC" id="4.2.1.3"/>
    </reaction>
</comment>
<dbReference type="GO" id="GO:0051539">
    <property type="term" value="F:4 iron, 4 sulfur cluster binding"/>
    <property type="evidence" value="ECO:0007669"/>
    <property type="project" value="UniProtKB-KW"/>
</dbReference>
<accession>A0A7D6E101</accession>
<keyword evidence="19" id="KW-1185">Reference proteome</keyword>
<keyword evidence="7" id="KW-0816">Tricarboxylic acid cycle</keyword>
<dbReference type="Gene3D" id="6.10.190.10">
    <property type="match status" value="1"/>
</dbReference>
<dbReference type="PROSITE" id="PS01244">
    <property type="entry name" value="ACONITASE_2"/>
    <property type="match status" value="1"/>
</dbReference>
<dbReference type="RefSeq" id="WP_180918333.1">
    <property type="nucleotide sequence ID" value="NZ_CP059165.1"/>
</dbReference>
<evidence type="ECO:0000256" key="5">
    <source>
        <dbReference type="ARBA" id="ARBA00007185"/>
    </source>
</evidence>
<dbReference type="InterPro" id="IPR044137">
    <property type="entry name" value="AcnA_IRP_Swivel"/>
</dbReference>
<comment type="similarity">
    <text evidence="5 14">Belongs to the aconitase/IPM isomerase family.</text>
</comment>
<dbReference type="SUPFAM" id="SSF53732">
    <property type="entry name" value="Aconitase iron-sulfur domain"/>
    <property type="match status" value="1"/>
</dbReference>
<evidence type="ECO:0000256" key="3">
    <source>
        <dbReference type="ARBA" id="ARBA00004717"/>
    </source>
</evidence>
<dbReference type="UniPathway" id="UPA00223">
    <property type="reaction ID" value="UER00718"/>
</dbReference>
<reference evidence="19" key="3">
    <citation type="submission" date="2023-07" db="EMBL/GenBank/DDBJ databases">
        <title>Description of Mycobacterium gordonae subsp. intergordonae subsp.nov. and Mycobacterium gordonae subsp. gordonae subsp. nov.</title>
        <authorList>
            <person name="Huang H."/>
        </authorList>
    </citation>
    <scope>NUCLEOTIDE SEQUENCE [LARGE SCALE GENOMIC DNA]</scope>
    <source>
        <strain evidence="19">24</strain>
    </source>
</reference>
<dbReference type="CDD" id="cd01580">
    <property type="entry name" value="AcnA_IRP_Swivel"/>
    <property type="match status" value="1"/>
</dbReference>
<dbReference type="NCBIfam" id="NF006757">
    <property type="entry name" value="PRK09277.1"/>
    <property type="match status" value="1"/>
</dbReference>
<dbReference type="Gene3D" id="3.20.19.10">
    <property type="entry name" value="Aconitase, domain 4"/>
    <property type="match status" value="1"/>
</dbReference>
<dbReference type="GO" id="GO:0047456">
    <property type="term" value="F:2-methylisocitrate dehydratase activity"/>
    <property type="evidence" value="ECO:0007669"/>
    <property type="project" value="UniProtKB-EC"/>
</dbReference>
<protein>
    <recommendedName>
        <fullName evidence="14">Aconitate hydratase</fullName>
        <shortName evidence="14">Aconitase</shortName>
        <ecNumber evidence="14">4.2.1.3</ecNumber>
    </recommendedName>
</protein>
<evidence type="ECO:0000256" key="4">
    <source>
        <dbReference type="ARBA" id="ARBA00005026"/>
    </source>
</evidence>
<dbReference type="Gene3D" id="3.30.499.10">
    <property type="entry name" value="Aconitase, domain 3"/>
    <property type="match status" value="2"/>
</dbReference>
<dbReference type="FunFam" id="3.30.499.10:FF:000009">
    <property type="entry name" value="Aconitate hydratase"/>
    <property type="match status" value="1"/>
</dbReference>
<dbReference type="EMBL" id="CP059165">
    <property type="protein sequence ID" value="QLL09587.1"/>
    <property type="molecule type" value="Genomic_DNA"/>
</dbReference>
<feature type="domain" description="Aconitase/3-isopropylmalate dehydratase large subunit alpha/beta/alpha" evidence="16">
    <location>
        <begin position="75"/>
        <end position="602"/>
    </location>
</feature>
<reference evidence="19" key="1">
    <citation type="submission" date="2020-07" db="EMBL/GenBank/DDBJ databases">
        <title>Description of Mycobacterium gordonae subsp. intergordonae subsp.nov. and Mycobacterium gordonae subsp. gordonae subsp. nov.</title>
        <authorList>
            <person name="Yu X."/>
        </authorList>
    </citation>
    <scope>NUCLEOTIDE SEQUENCE [LARGE SCALE GENOMIC DNA]</scope>
    <source>
        <strain evidence="19">24</strain>
    </source>
</reference>
<feature type="region of interest" description="Disordered" evidence="15">
    <location>
        <begin position="411"/>
        <end position="447"/>
    </location>
</feature>
<dbReference type="NCBIfam" id="TIGR01341">
    <property type="entry name" value="aconitase_1"/>
    <property type="match status" value="1"/>
</dbReference>
<reference evidence="18 19" key="2">
    <citation type="submission" date="2020-07" db="EMBL/GenBank/DDBJ databases">
        <authorList>
            <person name="Yu X."/>
        </authorList>
    </citation>
    <scope>NUCLEOTIDE SEQUENCE [LARGE SCALE GENOMIC DNA]</scope>
    <source>
        <strain evidence="19">24</strain>
    </source>
</reference>
<comment type="function">
    <text evidence="14">Catalyzes the isomerization of citrate to isocitrate via cis-aconitate.</text>
</comment>
<dbReference type="InterPro" id="IPR000573">
    <property type="entry name" value="AconitaseA/IPMdHydase_ssu_swvl"/>
</dbReference>
<dbReference type="AlphaFoldDB" id="A0A7D6E101"/>
<dbReference type="KEGG" id="mgor:H0P51_12370"/>
<dbReference type="SUPFAM" id="SSF52016">
    <property type="entry name" value="LeuD/IlvD-like"/>
    <property type="match status" value="1"/>
</dbReference>
<evidence type="ECO:0000259" key="17">
    <source>
        <dbReference type="Pfam" id="PF00694"/>
    </source>
</evidence>
<comment type="pathway">
    <text evidence="3">Carbohydrate metabolism; tricarboxylic acid cycle; isocitrate from oxaloacetate: step 2/2.</text>
</comment>
<dbReference type="Pfam" id="PF00694">
    <property type="entry name" value="Aconitase_C"/>
    <property type="match status" value="1"/>
</dbReference>
<keyword evidence="10 14" id="KW-0408">Iron</keyword>
<evidence type="ECO:0000256" key="12">
    <source>
        <dbReference type="ARBA" id="ARBA00023239"/>
    </source>
</evidence>
<evidence type="ECO:0000256" key="15">
    <source>
        <dbReference type="SAM" id="MobiDB-lite"/>
    </source>
</evidence>
<keyword evidence="11 14" id="KW-0411">Iron-sulfur</keyword>
<keyword evidence="9" id="KW-0694">RNA-binding</keyword>
<dbReference type="UniPathway" id="UPA00946"/>
<dbReference type="FunFam" id="3.30.499.10:FF:000002">
    <property type="entry name" value="Aconitate hydratase"/>
    <property type="match status" value="1"/>
</dbReference>
<evidence type="ECO:0000256" key="13">
    <source>
        <dbReference type="ARBA" id="ARBA00023501"/>
    </source>
</evidence>
<keyword evidence="12 14" id="KW-0456">Lyase</keyword>
<evidence type="ECO:0000256" key="14">
    <source>
        <dbReference type="RuleBase" id="RU361275"/>
    </source>
</evidence>
<evidence type="ECO:0000256" key="7">
    <source>
        <dbReference type="ARBA" id="ARBA00022532"/>
    </source>
</evidence>
<keyword evidence="8" id="KW-0479">Metal-binding</keyword>
<dbReference type="GO" id="GO:0003994">
    <property type="term" value="F:aconitate hydratase activity"/>
    <property type="evidence" value="ECO:0007669"/>
    <property type="project" value="UniProtKB-EC"/>
</dbReference>
<dbReference type="GO" id="GO:0003723">
    <property type="term" value="F:RNA binding"/>
    <property type="evidence" value="ECO:0007669"/>
    <property type="project" value="UniProtKB-KW"/>
</dbReference>
<dbReference type="CDD" id="cd01586">
    <property type="entry name" value="AcnA_IRP"/>
    <property type="match status" value="1"/>
</dbReference>
<dbReference type="InterPro" id="IPR006249">
    <property type="entry name" value="Aconitase/IRP2"/>
</dbReference>
<dbReference type="NCBIfam" id="NF009520">
    <property type="entry name" value="PRK12881.1"/>
    <property type="match status" value="1"/>
</dbReference>
<proteinExistence type="inferred from homology"/>
<dbReference type="Proteomes" id="UP000510682">
    <property type="component" value="Chromosome"/>
</dbReference>
<name>A0A7D6E101_9MYCO</name>
<evidence type="ECO:0000256" key="10">
    <source>
        <dbReference type="ARBA" id="ARBA00023004"/>
    </source>
</evidence>
<dbReference type="InterPro" id="IPR036008">
    <property type="entry name" value="Aconitase_4Fe-4S_dom"/>
</dbReference>
<dbReference type="GO" id="GO:0046872">
    <property type="term" value="F:metal ion binding"/>
    <property type="evidence" value="ECO:0007669"/>
    <property type="project" value="UniProtKB-KW"/>
</dbReference>
<gene>
    <name evidence="18" type="primary">acnA</name>
    <name evidence="18" type="ORF">H0P51_12370</name>
</gene>
<evidence type="ECO:0000256" key="1">
    <source>
        <dbReference type="ARBA" id="ARBA00000118"/>
    </source>
</evidence>
<dbReference type="EC" id="4.2.1.3" evidence="14"/>
<organism evidence="18 19">
    <name type="scientific">Mycobacterium vicinigordonae</name>
    <dbReference type="NCBI Taxonomy" id="1719132"/>
    <lineage>
        <taxon>Bacteria</taxon>
        <taxon>Bacillati</taxon>
        <taxon>Actinomycetota</taxon>
        <taxon>Actinomycetes</taxon>
        <taxon>Mycobacteriales</taxon>
        <taxon>Mycobacteriaceae</taxon>
        <taxon>Mycobacterium</taxon>
    </lineage>
</organism>
<comment type="catalytic activity">
    <reaction evidence="1">
        <text>(2S,3R)-3-hydroxybutane-1,2,3-tricarboxylate = 2-methyl-cis-aconitate + H2O</text>
        <dbReference type="Rhea" id="RHEA:17941"/>
        <dbReference type="ChEBI" id="CHEBI:15377"/>
        <dbReference type="ChEBI" id="CHEBI:57429"/>
        <dbReference type="ChEBI" id="CHEBI:57872"/>
        <dbReference type="EC" id="4.2.1.99"/>
    </reaction>
</comment>
<feature type="domain" description="Aconitase A/isopropylmalate dehydratase small subunit swivel" evidence="17">
    <location>
        <begin position="731"/>
        <end position="861"/>
    </location>
</feature>
<evidence type="ECO:0000313" key="18">
    <source>
        <dbReference type="EMBL" id="QLL09587.1"/>
    </source>
</evidence>
<dbReference type="PRINTS" id="PR00415">
    <property type="entry name" value="ACONITASE"/>
</dbReference>
<dbReference type="Pfam" id="PF00330">
    <property type="entry name" value="Aconitase"/>
    <property type="match status" value="1"/>
</dbReference>
<evidence type="ECO:0000313" key="19">
    <source>
        <dbReference type="Proteomes" id="UP000510682"/>
    </source>
</evidence>
<evidence type="ECO:0000256" key="11">
    <source>
        <dbReference type="ARBA" id="ARBA00023014"/>
    </source>
</evidence>
<evidence type="ECO:0000256" key="8">
    <source>
        <dbReference type="ARBA" id="ARBA00022723"/>
    </source>
</evidence>
<dbReference type="InterPro" id="IPR001030">
    <property type="entry name" value="Acoase/IPM_deHydtase_lsu_aba"/>
</dbReference>
<evidence type="ECO:0000256" key="2">
    <source>
        <dbReference type="ARBA" id="ARBA00001966"/>
    </source>
</evidence>
<dbReference type="GO" id="GO:0006099">
    <property type="term" value="P:tricarboxylic acid cycle"/>
    <property type="evidence" value="ECO:0007669"/>
    <property type="project" value="UniProtKB-UniPathway"/>
</dbReference>
<dbReference type="GO" id="GO:0019679">
    <property type="term" value="P:propionate metabolic process, methylcitrate cycle"/>
    <property type="evidence" value="ECO:0007669"/>
    <property type="project" value="UniProtKB-ARBA"/>
</dbReference>
<dbReference type="PANTHER" id="PTHR11670">
    <property type="entry name" value="ACONITASE/IRON-RESPONSIVE ELEMENT FAMILY MEMBER"/>
    <property type="match status" value="1"/>
</dbReference>
<dbReference type="InterPro" id="IPR015931">
    <property type="entry name" value="Acnase/IPM_dHydase_lsu_aba_1/3"/>
</dbReference>
<dbReference type="InterPro" id="IPR015928">
    <property type="entry name" value="Aconitase/3IPM_dehydase_swvl"/>
</dbReference>
<dbReference type="InterPro" id="IPR018136">
    <property type="entry name" value="Aconitase_4Fe-4S_BS"/>
</dbReference>
<evidence type="ECO:0000259" key="16">
    <source>
        <dbReference type="Pfam" id="PF00330"/>
    </source>
</evidence>
<comment type="subunit">
    <text evidence="6">Monomer.</text>
</comment>
<dbReference type="PROSITE" id="PS00450">
    <property type="entry name" value="ACONITASE_1"/>
    <property type="match status" value="1"/>
</dbReference>